<dbReference type="EMBL" id="BSPK01000018">
    <property type="protein sequence ID" value="GLS62937.1"/>
    <property type="molecule type" value="Genomic_DNA"/>
</dbReference>
<evidence type="ECO:0000313" key="4">
    <source>
        <dbReference type="Proteomes" id="UP001156856"/>
    </source>
</evidence>
<dbReference type="Proteomes" id="UP001156856">
    <property type="component" value="Unassembled WGS sequence"/>
</dbReference>
<dbReference type="AlphaFoldDB" id="A0A512JA96"/>
<keyword evidence="4" id="KW-1185">Reference proteome</keyword>
<organism evidence="1 3">
    <name type="scientific">Methylobacterium oxalidis</name>
    <dbReference type="NCBI Taxonomy" id="944322"/>
    <lineage>
        <taxon>Bacteria</taxon>
        <taxon>Pseudomonadati</taxon>
        <taxon>Pseudomonadota</taxon>
        <taxon>Alphaproteobacteria</taxon>
        <taxon>Hyphomicrobiales</taxon>
        <taxon>Methylobacteriaceae</taxon>
        <taxon>Methylobacterium</taxon>
    </lineage>
</organism>
<evidence type="ECO:0000313" key="1">
    <source>
        <dbReference type="EMBL" id="GEP06819.1"/>
    </source>
</evidence>
<name>A0A512JA96_9HYPH</name>
<reference evidence="2" key="4">
    <citation type="submission" date="2023-01" db="EMBL/GenBank/DDBJ databases">
        <title>Draft genome sequence of Methylobacterium oxalidis strain NBRC 107715.</title>
        <authorList>
            <person name="Sun Q."/>
            <person name="Mori K."/>
        </authorList>
    </citation>
    <scope>NUCLEOTIDE SEQUENCE</scope>
    <source>
        <strain evidence="2">NBRC 107715</strain>
    </source>
</reference>
<reference evidence="2" key="1">
    <citation type="journal article" date="2014" name="Int. J. Syst. Evol. Microbiol.">
        <title>Complete genome of a new Firmicutes species belonging to the dominant human colonic microbiota ('Ruminococcus bicirculans') reveals two chromosomes and a selective capacity to utilize plant glucans.</title>
        <authorList>
            <consortium name="NISC Comparative Sequencing Program"/>
            <person name="Wegmann U."/>
            <person name="Louis P."/>
            <person name="Goesmann A."/>
            <person name="Henrissat B."/>
            <person name="Duncan S.H."/>
            <person name="Flint H.J."/>
        </authorList>
    </citation>
    <scope>NUCLEOTIDE SEQUENCE</scope>
    <source>
        <strain evidence="2">NBRC 107715</strain>
    </source>
</reference>
<dbReference type="EMBL" id="BJZU01000124">
    <property type="protein sequence ID" value="GEP06819.1"/>
    <property type="molecule type" value="Genomic_DNA"/>
</dbReference>
<evidence type="ECO:0008006" key="5">
    <source>
        <dbReference type="Google" id="ProtNLM"/>
    </source>
</evidence>
<gene>
    <name evidence="2" type="ORF">GCM10007888_13180</name>
    <name evidence="1" type="ORF">MOX02_48570</name>
</gene>
<reference evidence="4" key="2">
    <citation type="journal article" date="2019" name="Int. J. Syst. Evol. Microbiol.">
        <title>The Global Catalogue of Microorganisms (GCM) 10K type strain sequencing project: providing services to taxonomists for standard genome sequencing and annotation.</title>
        <authorList>
            <consortium name="The Broad Institute Genomics Platform"/>
            <consortium name="The Broad Institute Genome Sequencing Center for Infectious Disease"/>
            <person name="Wu L."/>
            <person name="Ma J."/>
        </authorList>
    </citation>
    <scope>NUCLEOTIDE SEQUENCE [LARGE SCALE GENOMIC DNA]</scope>
    <source>
        <strain evidence="4">NBRC 107715</strain>
    </source>
</reference>
<accession>A0A512JA96</accession>
<comment type="caution">
    <text evidence="1">The sequence shown here is derived from an EMBL/GenBank/DDBJ whole genome shotgun (WGS) entry which is preliminary data.</text>
</comment>
<reference evidence="1 3" key="3">
    <citation type="submission" date="2019-07" db="EMBL/GenBank/DDBJ databases">
        <title>Whole genome shotgun sequence of Methylobacterium oxalidis NBRC 107715.</title>
        <authorList>
            <person name="Hosoyama A."/>
            <person name="Uohara A."/>
            <person name="Ohji S."/>
            <person name="Ichikawa N."/>
        </authorList>
    </citation>
    <scope>NUCLEOTIDE SEQUENCE [LARGE SCALE GENOMIC DNA]</scope>
    <source>
        <strain evidence="1 3">NBRC 107715</strain>
    </source>
</reference>
<evidence type="ECO:0000313" key="3">
    <source>
        <dbReference type="Proteomes" id="UP000321960"/>
    </source>
</evidence>
<protein>
    <recommendedName>
        <fullName evidence="5">Glycine/betaine ABC transporter permease</fullName>
    </recommendedName>
</protein>
<dbReference type="Proteomes" id="UP000321960">
    <property type="component" value="Unassembled WGS sequence"/>
</dbReference>
<sequence>MARAPEARPGLRGALDWMFRNRETGAITVGQWPNAPLWLFLGLSGAAYLWGTDGAAGRALRLAAAACLAVWALDEVFRGVNPWRRLLGGTVLAGLTASFAGLL</sequence>
<evidence type="ECO:0000313" key="2">
    <source>
        <dbReference type="EMBL" id="GLS62937.1"/>
    </source>
</evidence>
<proteinExistence type="predicted"/>